<dbReference type="RefSeq" id="WP_183495778.1">
    <property type="nucleotide sequence ID" value="NZ_JACIFF010000005.1"/>
</dbReference>
<accession>A0A840E722</accession>
<dbReference type="EMBL" id="JACIFF010000005">
    <property type="protein sequence ID" value="MBB4079532.1"/>
    <property type="molecule type" value="Genomic_DNA"/>
</dbReference>
<sequence>MNREELKRSGLLDQYVLGLLGPERMAEVEQLMREDPFLEQEVERLREDLNAYADSRNIGPPPPGREARSAEDFQDLDHEMITAMMEHNHTLNIWRYVLIAIIFLLVFLSGYLFRLKENVRGELITERALHAQDDASHRLDMERSRAAIEAAAANWENLTSIDQPMDTGTIHVHVLAGVGVALVDLSDVPPPPVGHAYYIFSGADTEEQEPEIVSARQLGGLYAVKIAEHNDQLRIYQWVQGRDDAPRSGETPIMIVDIQVE</sequence>
<organism evidence="3 4">
    <name type="scientific">Neolewinella aquimaris</name>
    <dbReference type="NCBI Taxonomy" id="1835722"/>
    <lineage>
        <taxon>Bacteria</taxon>
        <taxon>Pseudomonadati</taxon>
        <taxon>Bacteroidota</taxon>
        <taxon>Saprospiria</taxon>
        <taxon>Saprospirales</taxon>
        <taxon>Lewinellaceae</taxon>
        <taxon>Neolewinella</taxon>
    </lineage>
</organism>
<evidence type="ECO:0000256" key="2">
    <source>
        <dbReference type="SAM" id="Phobius"/>
    </source>
</evidence>
<dbReference type="Proteomes" id="UP000576209">
    <property type="component" value="Unassembled WGS sequence"/>
</dbReference>
<evidence type="ECO:0000313" key="3">
    <source>
        <dbReference type="EMBL" id="MBB4079532.1"/>
    </source>
</evidence>
<feature type="transmembrane region" description="Helical" evidence="2">
    <location>
        <begin position="93"/>
        <end position="113"/>
    </location>
</feature>
<keyword evidence="2" id="KW-0812">Transmembrane</keyword>
<protein>
    <recommendedName>
        <fullName evidence="5">Anti-sigma factor</fullName>
    </recommendedName>
</protein>
<comment type="caution">
    <text evidence="3">The sequence shown here is derived from an EMBL/GenBank/DDBJ whole genome shotgun (WGS) entry which is preliminary data.</text>
</comment>
<name>A0A840E722_9BACT</name>
<keyword evidence="2" id="KW-1133">Transmembrane helix</keyword>
<keyword evidence="2" id="KW-0472">Membrane</keyword>
<gene>
    <name evidence="3" type="ORF">GGR28_002157</name>
</gene>
<evidence type="ECO:0008006" key="5">
    <source>
        <dbReference type="Google" id="ProtNLM"/>
    </source>
</evidence>
<evidence type="ECO:0000256" key="1">
    <source>
        <dbReference type="SAM" id="MobiDB-lite"/>
    </source>
</evidence>
<proteinExistence type="predicted"/>
<dbReference type="AlphaFoldDB" id="A0A840E722"/>
<evidence type="ECO:0000313" key="4">
    <source>
        <dbReference type="Proteomes" id="UP000576209"/>
    </source>
</evidence>
<feature type="region of interest" description="Disordered" evidence="1">
    <location>
        <begin position="51"/>
        <end position="70"/>
    </location>
</feature>
<keyword evidence="4" id="KW-1185">Reference proteome</keyword>
<reference evidence="3 4" key="1">
    <citation type="submission" date="2020-08" db="EMBL/GenBank/DDBJ databases">
        <title>Genomic Encyclopedia of Type Strains, Phase IV (KMG-IV): sequencing the most valuable type-strain genomes for metagenomic binning, comparative biology and taxonomic classification.</title>
        <authorList>
            <person name="Goeker M."/>
        </authorList>
    </citation>
    <scope>NUCLEOTIDE SEQUENCE [LARGE SCALE GENOMIC DNA]</scope>
    <source>
        <strain evidence="3 4">DSM 105137</strain>
    </source>
</reference>